<dbReference type="AlphaFoldDB" id="A0AAV2PRQ7"/>
<dbReference type="Proteomes" id="UP001497623">
    <property type="component" value="Unassembled WGS sequence"/>
</dbReference>
<dbReference type="PANTHER" id="PTHR14513">
    <property type="entry name" value="PROTECTION OF TELOMERES 1"/>
    <property type="match status" value="1"/>
</dbReference>
<reference evidence="1 2" key="1">
    <citation type="submission" date="2024-05" db="EMBL/GenBank/DDBJ databases">
        <authorList>
            <person name="Wallberg A."/>
        </authorList>
    </citation>
    <scope>NUCLEOTIDE SEQUENCE [LARGE SCALE GENOMIC DNA]</scope>
</reference>
<organism evidence="1 2">
    <name type="scientific">Meganyctiphanes norvegica</name>
    <name type="common">Northern krill</name>
    <name type="synonym">Thysanopoda norvegica</name>
    <dbReference type="NCBI Taxonomy" id="48144"/>
    <lineage>
        <taxon>Eukaryota</taxon>
        <taxon>Metazoa</taxon>
        <taxon>Ecdysozoa</taxon>
        <taxon>Arthropoda</taxon>
        <taxon>Crustacea</taxon>
        <taxon>Multicrustacea</taxon>
        <taxon>Malacostraca</taxon>
        <taxon>Eumalacostraca</taxon>
        <taxon>Eucarida</taxon>
        <taxon>Euphausiacea</taxon>
        <taxon>Euphausiidae</taxon>
        <taxon>Meganyctiphanes</taxon>
    </lineage>
</organism>
<dbReference type="GO" id="GO:0010521">
    <property type="term" value="F:telomerase inhibitor activity"/>
    <property type="evidence" value="ECO:0007669"/>
    <property type="project" value="TreeGrafter"/>
</dbReference>
<evidence type="ECO:0008006" key="3">
    <source>
        <dbReference type="Google" id="ProtNLM"/>
    </source>
</evidence>
<feature type="non-terminal residue" evidence="1">
    <location>
        <position position="1"/>
    </location>
</feature>
<dbReference type="PANTHER" id="PTHR14513:SF0">
    <property type="entry name" value="PROTECTION OF TELOMERES PROTEIN 1"/>
    <property type="match status" value="1"/>
</dbReference>
<dbReference type="EMBL" id="CAXKWB010001364">
    <property type="protein sequence ID" value="CAL4064122.1"/>
    <property type="molecule type" value="Genomic_DNA"/>
</dbReference>
<sequence>VLVDEAEGKQLDVFSYDTYAHELETALGKDYNHIWVVFTDVYLDKYMGYSANKDGWCDLRISIRSSTVPQSGDKSQPQVWLVKQSREIRETGSSYDLASQFSLPQRPQTVPRSSKMQFGSNINSRSNKKTIYTTLNNCKDGRKQDVMAVVKEITKHPTVTAKGSYHTIIIVVDPSCLEVEARRQDVLVHVFLNDKKPSGESLAGLPGGVNKGDILRLHDMKGEIYGEKMHGKVFSALQVVKFSSDRNEPVSPTSLHTDYVLSECDYDQVIKLRDWWERVSPQFEEIQIQEQRVNPVNNNNNVNHNVMAPSGAAGLNDSFLEEYALTQITKEMTFNLICQVLQVRRISAYDKEMVILLVRDGTHTKVPTQQIDPHNATQELLSQTDYCSLSGAGIVEIYVWVKLDEAKQIEDGLFYRLKNIEAIQHAGGENDNPPAYFELIMNNDNCSITKLQENHSEVRKIKRRLDGKVSDEKFDFGSQSSFAMIANDVFKNDPFTPENNPFVTQHRKSPGKTKINRINSHPRIVSTIVAPIHPTLQRGLHGVIRSDYE</sequence>
<dbReference type="InterPro" id="IPR012340">
    <property type="entry name" value="NA-bd_OB-fold"/>
</dbReference>
<dbReference type="InterPro" id="IPR028389">
    <property type="entry name" value="POT1"/>
</dbReference>
<dbReference type="SUPFAM" id="SSF50249">
    <property type="entry name" value="Nucleic acid-binding proteins"/>
    <property type="match status" value="2"/>
</dbReference>
<dbReference type="GO" id="GO:0000783">
    <property type="term" value="C:nuclear telomere cap complex"/>
    <property type="evidence" value="ECO:0007669"/>
    <property type="project" value="TreeGrafter"/>
</dbReference>
<gene>
    <name evidence="1" type="ORF">MNOR_LOCUS3860</name>
</gene>
<dbReference type="GO" id="GO:0098505">
    <property type="term" value="F:G-rich strand telomeric DNA binding"/>
    <property type="evidence" value="ECO:0007669"/>
    <property type="project" value="TreeGrafter"/>
</dbReference>
<proteinExistence type="predicted"/>
<accession>A0AAV2PRQ7</accession>
<keyword evidence="2" id="KW-1185">Reference proteome</keyword>
<protein>
    <recommendedName>
        <fullName evidence="3">Protection of telomeres protein 1</fullName>
    </recommendedName>
</protein>
<name>A0AAV2PRQ7_MEGNR</name>
<dbReference type="Gene3D" id="2.40.50.140">
    <property type="entry name" value="Nucleic acid-binding proteins"/>
    <property type="match status" value="2"/>
</dbReference>
<comment type="caution">
    <text evidence="1">The sequence shown here is derived from an EMBL/GenBank/DDBJ whole genome shotgun (WGS) entry which is preliminary data.</text>
</comment>
<dbReference type="GO" id="GO:0016233">
    <property type="term" value="P:telomere capping"/>
    <property type="evidence" value="ECO:0007669"/>
    <property type="project" value="TreeGrafter"/>
</dbReference>
<dbReference type="GO" id="GO:0032210">
    <property type="term" value="P:regulation of telomere maintenance via telomerase"/>
    <property type="evidence" value="ECO:0007669"/>
    <property type="project" value="TreeGrafter"/>
</dbReference>
<evidence type="ECO:0000313" key="1">
    <source>
        <dbReference type="EMBL" id="CAL4064122.1"/>
    </source>
</evidence>
<evidence type="ECO:0000313" key="2">
    <source>
        <dbReference type="Proteomes" id="UP001497623"/>
    </source>
</evidence>